<dbReference type="Gene3D" id="2.20.110.10">
    <property type="entry name" value="Histone H3 K4-specific methyltransferase SET7/9 N-terminal domain"/>
    <property type="match status" value="1"/>
</dbReference>
<dbReference type="Gene3D" id="3.90.930.1">
    <property type="match status" value="2"/>
</dbReference>
<evidence type="ECO:0000313" key="2">
    <source>
        <dbReference type="Proteomes" id="UP000297453"/>
    </source>
</evidence>
<dbReference type="Pfam" id="PF07661">
    <property type="entry name" value="MORN_2"/>
    <property type="match status" value="1"/>
</dbReference>
<dbReference type="NCBIfam" id="NF033566">
    <property type="entry name" value="adhes_LIC20035"/>
    <property type="match status" value="1"/>
</dbReference>
<dbReference type="RefSeq" id="WP_135587529.1">
    <property type="nucleotide sequence ID" value="NZ_RQEP01000012.1"/>
</dbReference>
<name>A0A4R9FXY5_9LEPT</name>
<dbReference type="InterPro" id="IPR011652">
    <property type="entry name" value="MORN_2"/>
</dbReference>
<dbReference type="Proteomes" id="UP000297453">
    <property type="component" value="Unassembled WGS sequence"/>
</dbReference>
<dbReference type="PANTHER" id="PTHR33706">
    <property type="entry name" value="MORN VARIANT REPEAT PROTEIN"/>
    <property type="match status" value="1"/>
</dbReference>
<gene>
    <name evidence="1" type="ORF">EHO59_10110</name>
</gene>
<evidence type="ECO:0000313" key="1">
    <source>
        <dbReference type="EMBL" id="TGK03872.1"/>
    </source>
</evidence>
<dbReference type="AlphaFoldDB" id="A0A4R9FXY5"/>
<accession>A0A4R9FXY5</accession>
<dbReference type="PROSITE" id="PS51257">
    <property type="entry name" value="PROKAR_LIPOPROTEIN"/>
    <property type="match status" value="1"/>
</dbReference>
<reference evidence="1" key="1">
    <citation type="journal article" date="2019" name="PLoS Negl. Trop. Dis.">
        <title>Revisiting the worldwide diversity of Leptospira species in the environment.</title>
        <authorList>
            <person name="Vincent A.T."/>
            <person name="Schiettekatte O."/>
            <person name="Bourhy P."/>
            <person name="Veyrier F.J."/>
            <person name="Picardeau M."/>
        </authorList>
    </citation>
    <scope>NUCLEOTIDE SEQUENCE [LARGE SCALE GENOMIC DNA]</scope>
    <source>
        <strain evidence="1">SSS9</strain>
    </source>
</reference>
<dbReference type="SUPFAM" id="SSF82185">
    <property type="entry name" value="Histone H3 K4-specific methyltransferase SET7/9 N-terminal domain"/>
    <property type="match status" value="2"/>
</dbReference>
<sequence>MKKILSLTVSISLLASCSSINIGENKGKDAEFQILDPNLRVEKFKETFNIKAEGPVTLDCSGKPCTPDQVSALTPDQIKKFKRNGEWKEYVEKEGTGPDKKKFSVLVRVGTYKDDKRDGIWKTLFETGETLRETPYVAGVKEGEDKKLTKDGTQTESTIYKADKKNGPYWAKTDKGVLTEEGTYTDDKKTGTWKEYYNEDGAKKTVGDYRDGKKNGKESNYYKDGTTLSSEGSYGDDLKVGYWKNYYDNGGVSSEGGYTPKGTGDDKKSLRSGAWKEYYKNGKVFAEGQRDHTRKGDWKFYWSSGNPAYKGAMMNEMMMSSAEVYDKDGQLIGKGKLLFDLLLMDDKTDELKAKFKPDLPFTYYKNGKKTFEIQSETTAIEYDESGAKIGQGPVMPGTNAKNDCWTTSQGKKYYVNGKENAKMGELQGCK</sequence>
<proteinExistence type="predicted"/>
<dbReference type="OrthoDB" id="335402at2"/>
<keyword evidence="2" id="KW-1185">Reference proteome</keyword>
<dbReference type="PANTHER" id="PTHR33706:SF1">
    <property type="entry name" value="TPR REPEAT PROTEIN"/>
    <property type="match status" value="1"/>
</dbReference>
<organism evidence="1 2">
    <name type="scientific">Leptospira semungkisensis</name>
    <dbReference type="NCBI Taxonomy" id="2484985"/>
    <lineage>
        <taxon>Bacteria</taxon>
        <taxon>Pseudomonadati</taxon>
        <taxon>Spirochaetota</taxon>
        <taxon>Spirochaetia</taxon>
        <taxon>Leptospirales</taxon>
        <taxon>Leptospiraceae</taxon>
        <taxon>Leptospira</taxon>
    </lineage>
</organism>
<protein>
    <submittedName>
        <fullName evidence="1">LIC20035 family adhesin</fullName>
    </submittedName>
</protein>
<comment type="caution">
    <text evidence="1">The sequence shown here is derived from an EMBL/GenBank/DDBJ whole genome shotgun (WGS) entry which is preliminary data.</text>
</comment>
<dbReference type="EMBL" id="RQEP01000012">
    <property type="protein sequence ID" value="TGK03872.1"/>
    <property type="molecule type" value="Genomic_DNA"/>
</dbReference>